<gene>
    <name evidence="2" type="ORF">GSCOC_T00028320001</name>
</gene>
<name>A0A068UKQ9_COFCA</name>
<evidence type="ECO:0000313" key="2">
    <source>
        <dbReference type="EMBL" id="CDP09120.1"/>
    </source>
</evidence>
<proteinExistence type="predicted"/>
<dbReference type="EMBL" id="HG739120">
    <property type="protein sequence ID" value="CDP09120.1"/>
    <property type="molecule type" value="Genomic_DNA"/>
</dbReference>
<feature type="compositionally biased region" description="Low complexity" evidence="1">
    <location>
        <begin position="13"/>
        <end position="23"/>
    </location>
</feature>
<dbReference type="OrthoDB" id="1733797at2759"/>
<evidence type="ECO:0000313" key="3">
    <source>
        <dbReference type="Proteomes" id="UP000295252"/>
    </source>
</evidence>
<dbReference type="AlphaFoldDB" id="A0A068UKQ9"/>
<feature type="region of interest" description="Disordered" evidence="1">
    <location>
        <begin position="69"/>
        <end position="99"/>
    </location>
</feature>
<dbReference type="STRING" id="49390.A0A068UKQ9"/>
<feature type="compositionally biased region" description="Polar residues" evidence="1">
    <location>
        <begin position="153"/>
        <end position="171"/>
    </location>
</feature>
<protein>
    <submittedName>
        <fullName evidence="2">Uncharacterized protein</fullName>
    </submittedName>
</protein>
<reference evidence="3" key="1">
    <citation type="journal article" date="2014" name="Science">
        <title>The coffee genome provides insight into the convergent evolution of caffeine biosynthesis.</title>
        <authorList>
            <person name="Denoeud F."/>
            <person name="Carretero-Paulet L."/>
            <person name="Dereeper A."/>
            <person name="Droc G."/>
            <person name="Guyot R."/>
            <person name="Pietrella M."/>
            <person name="Zheng C."/>
            <person name="Alberti A."/>
            <person name="Anthony F."/>
            <person name="Aprea G."/>
            <person name="Aury J.M."/>
            <person name="Bento P."/>
            <person name="Bernard M."/>
            <person name="Bocs S."/>
            <person name="Campa C."/>
            <person name="Cenci A."/>
            <person name="Combes M.C."/>
            <person name="Crouzillat D."/>
            <person name="Da Silva C."/>
            <person name="Daddiego L."/>
            <person name="De Bellis F."/>
            <person name="Dussert S."/>
            <person name="Garsmeur O."/>
            <person name="Gayraud T."/>
            <person name="Guignon V."/>
            <person name="Jahn K."/>
            <person name="Jamilloux V."/>
            <person name="Joet T."/>
            <person name="Labadie K."/>
            <person name="Lan T."/>
            <person name="Leclercq J."/>
            <person name="Lepelley M."/>
            <person name="Leroy T."/>
            <person name="Li L.T."/>
            <person name="Librado P."/>
            <person name="Lopez L."/>
            <person name="Munoz A."/>
            <person name="Noel B."/>
            <person name="Pallavicini A."/>
            <person name="Perrotta G."/>
            <person name="Poncet V."/>
            <person name="Pot D."/>
            <person name="Priyono X."/>
            <person name="Rigoreau M."/>
            <person name="Rouard M."/>
            <person name="Rozas J."/>
            <person name="Tranchant-Dubreuil C."/>
            <person name="VanBuren R."/>
            <person name="Zhang Q."/>
            <person name="Andrade A.C."/>
            <person name="Argout X."/>
            <person name="Bertrand B."/>
            <person name="de Kochko A."/>
            <person name="Graziosi G."/>
            <person name="Henry R.J."/>
            <person name="Jayarama X."/>
            <person name="Ming R."/>
            <person name="Nagai C."/>
            <person name="Rounsley S."/>
            <person name="Sankoff D."/>
            <person name="Giuliano G."/>
            <person name="Albert V.A."/>
            <person name="Wincker P."/>
            <person name="Lashermes P."/>
        </authorList>
    </citation>
    <scope>NUCLEOTIDE SEQUENCE [LARGE SCALE GENOMIC DNA]</scope>
    <source>
        <strain evidence="3">cv. DH200-94</strain>
    </source>
</reference>
<accession>A0A068UKQ9</accession>
<dbReference type="Gramene" id="CDP09120">
    <property type="protein sequence ID" value="CDP09120"/>
    <property type="gene ID" value="GSCOC_T00028320001"/>
</dbReference>
<dbReference type="PhylomeDB" id="A0A068UKQ9"/>
<dbReference type="PANTHER" id="PTHR33738:SF8">
    <property type="entry name" value="OS05G0454500 PROTEIN"/>
    <property type="match status" value="1"/>
</dbReference>
<dbReference type="OMA" id="NIMTHKE"/>
<dbReference type="InParanoid" id="A0A068UKQ9"/>
<keyword evidence="3" id="KW-1185">Reference proteome</keyword>
<feature type="region of interest" description="Disordered" evidence="1">
    <location>
        <begin position="144"/>
        <end position="171"/>
    </location>
</feature>
<feature type="region of interest" description="Disordered" evidence="1">
    <location>
        <begin position="1"/>
        <end position="29"/>
    </location>
</feature>
<sequence>MENNSTAGKQVGSASPSSSSISSFNHDLFGSKEPAPTGIFSSIFPPPSSVMGRSGSTSELIECIQGHSARSQVWDKGTPENLAKNNKDESHCMSNKKRSSIFQERAEPCPLSSSLYYGGQEDMYVQSSNAQSLGSYHGINQFKKHWEEDDQNGNDSHSASRGNWWQGSLYY</sequence>
<dbReference type="Proteomes" id="UP000295252">
    <property type="component" value="Chromosome I"/>
</dbReference>
<evidence type="ECO:0000256" key="1">
    <source>
        <dbReference type="SAM" id="MobiDB-lite"/>
    </source>
</evidence>
<dbReference type="FunCoup" id="A0A068UKQ9">
    <property type="interactions" value="58"/>
</dbReference>
<dbReference type="PANTHER" id="PTHR33738">
    <property type="entry name" value="EMB|CAB82975.1"/>
    <property type="match status" value="1"/>
</dbReference>
<organism evidence="2 3">
    <name type="scientific">Coffea canephora</name>
    <name type="common">Robusta coffee</name>
    <dbReference type="NCBI Taxonomy" id="49390"/>
    <lineage>
        <taxon>Eukaryota</taxon>
        <taxon>Viridiplantae</taxon>
        <taxon>Streptophyta</taxon>
        <taxon>Embryophyta</taxon>
        <taxon>Tracheophyta</taxon>
        <taxon>Spermatophyta</taxon>
        <taxon>Magnoliopsida</taxon>
        <taxon>eudicotyledons</taxon>
        <taxon>Gunneridae</taxon>
        <taxon>Pentapetalae</taxon>
        <taxon>asterids</taxon>
        <taxon>lamiids</taxon>
        <taxon>Gentianales</taxon>
        <taxon>Rubiaceae</taxon>
        <taxon>Ixoroideae</taxon>
        <taxon>Gardenieae complex</taxon>
        <taxon>Bertiereae - Coffeeae clade</taxon>
        <taxon>Coffeeae</taxon>
        <taxon>Coffea</taxon>
    </lineage>
</organism>